<evidence type="ECO:0000313" key="2">
    <source>
        <dbReference type="EMBL" id="STL76305.1"/>
    </source>
</evidence>
<dbReference type="AlphaFoldDB" id="A0A377BVS7"/>
<proteinExistence type="predicted"/>
<dbReference type="InterPro" id="IPR050706">
    <property type="entry name" value="Cyclic-di-GMP_PDE-like"/>
</dbReference>
<dbReference type="EMBL" id="UGET01000004">
    <property type="protein sequence ID" value="STL76305.1"/>
    <property type="molecule type" value="Genomic_DNA"/>
</dbReference>
<dbReference type="EC" id="3.1.4.52" evidence="2"/>
<accession>A0A377BVS7</accession>
<evidence type="ECO:0000313" key="3">
    <source>
        <dbReference type="Proteomes" id="UP000254255"/>
    </source>
</evidence>
<dbReference type="PROSITE" id="PS50883">
    <property type="entry name" value="EAL"/>
    <property type="match status" value="1"/>
</dbReference>
<gene>
    <name evidence="2" type="primary">yfeA_1</name>
    <name evidence="2" type="ORF">NCTC13148_02153</name>
</gene>
<dbReference type="Gene3D" id="3.20.20.450">
    <property type="entry name" value="EAL domain"/>
    <property type="match status" value="1"/>
</dbReference>
<dbReference type="SUPFAM" id="SSF141868">
    <property type="entry name" value="EAL domain-like"/>
    <property type="match status" value="1"/>
</dbReference>
<dbReference type="InterPro" id="IPR035919">
    <property type="entry name" value="EAL_sf"/>
</dbReference>
<dbReference type="GO" id="GO:0071111">
    <property type="term" value="F:cyclic-guanylate-specific phosphodiesterase activity"/>
    <property type="evidence" value="ECO:0007669"/>
    <property type="project" value="UniProtKB-EC"/>
</dbReference>
<reference evidence="2 3" key="1">
    <citation type="submission" date="2018-06" db="EMBL/GenBank/DDBJ databases">
        <authorList>
            <consortium name="Pathogen Informatics"/>
            <person name="Doyle S."/>
        </authorList>
    </citation>
    <scope>NUCLEOTIDE SEQUENCE [LARGE SCALE GENOMIC DNA]</scope>
    <source>
        <strain evidence="2 3">NCTC13148</strain>
    </source>
</reference>
<dbReference type="PANTHER" id="PTHR33121:SF74">
    <property type="entry name" value="CYCLIC DI-GMP PHOSPHODIESTERASE PDEA-RELATED"/>
    <property type="match status" value="1"/>
</dbReference>
<organism evidence="2 3">
    <name type="scientific">Escherichia coli</name>
    <dbReference type="NCBI Taxonomy" id="562"/>
    <lineage>
        <taxon>Bacteria</taxon>
        <taxon>Pseudomonadati</taxon>
        <taxon>Pseudomonadota</taxon>
        <taxon>Gammaproteobacteria</taxon>
        <taxon>Enterobacterales</taxon>
        <taxon>Enterobacteriaceae</taxon>
        <taxon>Escherichia</taxon>
    </lineage>
</organism>
<keyword evidence="2" id="KW-0378">Hydrolase</keyword>
<evidence type="ECO:0000259" key="1">
    <source>
        <dbReference type="PROSITE" id="PS50883"/>
    </source>
</evidence>
<feature type="domain" description="EAL" evidence="1">
    <location>
        <begin position="1"/>
        <end position="52"/>
    </location>
</feature>
<dbReference type="PANTHER" id="PTHR33121">
    <property type="entry name" value="CYCLIC DI-GMP PHOSPHODIESTERASE PDEF"/>
    <property type="match status" value="1"/>
</dbReference>
<dbReference type="InterPro" id="IPR001633">
    <property type="entry name" value="EAL_dom"/>
</dbReference>
<name>A0A377BVS7_ECOLX</name>
<dbReference type="Pfam" id="PF00563">
    <property type="entry name" value="EAL"/>
    <property type="match status" value="1"/>
</dbReference>
<dbReference type="Proteomes" id="UP000254255">
    <property type="component" value="Unassembled WGS sequence"/>
</dbReference>
<sequence>MIVRSITDLAKAKSLSVVAEFVETQQQQALLHKLGVQYLQGYLIGRPQPLAD</sequence>
<protein>
    <submittedName>
        <fullName evidence="2">Putative diguanylate cyclase</fullName>
        <ecNumber evidence="2">3.1.4.52</ecNumber>
    </submittedName>
</protein>